<sequence>CCAREVWVTYSSVQSRIPNITRKGTVVWFSSSRREHSIASWVFCSACTKTMVLRCLELSSSGMVGI</sequence>
<organism evidence="1 2">
    <name type="scientific">Trifolium medium</name>
    <dbReference type="NCBI Taxonomy" id="97028"/>
    <lineage>
        <taxon>Eukaryota</taxon>
        <taxon>Viridiplantae</taxon>
        <taxon>Streptophyta</taxon>
        <taxon>Embryophyta</taxon>
        <taxon>Tracheophyta</taxon>
        <taxon>Spermatophyta</taxon>
        <taxon>Magnoliopsida</taxon>
        <taxon>eudicotyledons</taxon>
        <taxon>Gunneridae</taxon>
        <taxon>Pentapetalae</taxon>
        <taxon>rosids</taxon>
        <taxon>fabids</taxon>
        <taxon>Fabales</taxon>
        <taxon>Fabaceae</taxon>
        <taxon>Papilionoideae</taxon>
        <taxon>50 kb inversion clade</taxon>
        <taxon>NPAAA clade</taxon>
        <taxon>Hologalegina</taxon>
        <taxon>IRL clade</taxon>
        <taxon>Trifolieae</taxon>
        <taxon>Trifolium</taxon>
    </lineage>
</organism>
<dbReference type="AlphaFoldDB" id="A0A392TL89"/>
<reference evidence="1 2" key="1">
    <citation type="journal article" date="2018" name="Front. Plant Sci.">
        <title>Red Clover (Trifolium pratense) and Zigzag Clover (T. medium) - A Picture of Genomic Similarities and Differences.</title>
        <authorList>
            <person name="Dluhosova J."/>
            <person name="Istvanek J."/>
            <person name="Nedelnik J."/>
            <person name="Repkova J."/>
        </authorList>
    </citation>
    <scope>NUCLEOTIDE SEQUENCE [LARGE SCALE GENOMIC DNA]</scope>
    <source>
        <strain evidence="2">cv. 10/8</strain>
        <tissue evidence="1">Leaf</tissue>
    </source>
</reference>
<keyword evidence="2" id="KW-1185">Reference proteome</keyword>
<evidence type="ECO:0000313" key="2">
    <source>
        <dbReference type="Proteomes" id="UP000265520"/>
    </source>
</evidence>
<evidence type="ECO:0000313" key="1">
    <source>
        <dbReference type="EMBL" id="MCI61939.1"/>
    </source>
</evidence>
<name>A0A392TL89_9FABA</name>
<dbReference type="Proteomes" id="UP000265520">
    <property type="component" value="Unassembled WGS sequence"/>
</dbReference>
<accession>A0A392TL89</accession>
<feature type="non-terminal residue" evidence="1">
    <location>
        <position position="1"/>
    </location>
</feature>
<protein>
    <submittedName>
        <fullName evidence="1">Uncharacterized protein</fullName>
    </submittedName>
</protein>
<proteinExistence type="predicted"/>
<dbReference type="EMBL" id="LXQA010609385">
    <property type="protein sequence ID" value="MCI61939.1"/>
    <property type="molecule type" value="Genomic_DNA"/>
</dbReference>
<comment type="caution">
    <text evidence="1">The sequence shown here is derived from an EMBL/GenBank/DDBJ whole genome shotgun (WGS) entry which is preliminary data.</text>
</comment>